<dbReference type="Proteomes" id="UP000008281">
    <property type="component" value="Unassembled WGS sequence"/>
</dbReference>
<feature type="region of interest" description="Disordered" evidence="1">
    <location>
        <begin position="1"/>
        <end position="60"/>
    </location>
</feature>
<dbReference type="OMA" id="KAGVHIR"/>
<organism evidence="3">
    <name type="scientific">Caenorhabditis remanei</name>
    <name type="common">Caenorhabditis vulgaris</name>
    <dbReference type="NCBI Taxonomy" id="31234"/>
    <lineage>
        <taxon>Eukaryota</taxon>
        <taxon>Metazoa</taxon>
        <taxon>Ecdysozoa</taxon>
        <taxon>Nematoda</taxon>
        <taxon>Chromadorea</taxon>
        <taxon>Rhabditida</taxon>
        <taxon>Rhabditina</taxon>
        <taxon>Rhabditomorpha</taxon>
        <taxon>Rhabditoidea</taxon>
        <taxon>Rhabditidae</taxon>
        <taxon>Peloderinae</taxon>
        <taxon>Caenorhabditis</taxon>
    </lineage>
</organism>
<evidence type="ECO:0000256" key="1">
    <source>
        <dbReference type="SAM" id="MobiDB-lite"/>
    </source>
</evidence>
<dbReference type="InParanoid" id="E3MW45"/>
<evidence type="ECO:0000313" key="2">
    <source>
        <dbReference type="EMBL" id="EFP10475.1"/>
    </source>
</evidence>
<feature type="region of interest" description="Disordered" evidence="1">
    <location>
        <begin position="170"/>
        <end position="190"/>
    </location>
</feature>
<protein>
    <submittedName>
        <fullName evidence="2">Uncharacterized protein</fullName>
    </submittedName>
</protein>
<sequence length="432" mass="47650">MSTTGPRRSSRASIPAKFYDNTPVVKKKKMTPSPSPPTPVKATVPPKMPPPPPPKTRGYSIPKSVQLPIQKMNYDAHRVRPKTVTARTDTGIPLTMYSNQSLDSLLKTDTTNVVGEILQKDIEDLRARGLDTMPIKQLLSKNFRNYKGRSSLTSERATEIVHRTLSENDVPPGAVISGPPKIPSSVKLGGHRNQATGSELVWRMVQEDRPNVHQTLQSVLEGITVVKEEPAASSASPRIAGAPSNPVKSEAELGLDEFAYHLLQSTAHSASPDVDHNAYPGNHLPFHVIWKHVPPYTQGDIYCQVDDVTYTQMSAIIKSGVFLVPLDKPVGFVYNEKVIEITLEELLTANGVNLGDSQHYRMVQGLFQKAGVHIREDYADRLIQMQRGIRTDAPPIRLSADKLPLMCIHPDIYMNSLGRRIHGAIIVDTSGH</sequence>
<dbReference type="STRING" id="31234.E3MW45"/>
<accession>E3MW45</accession>
<proteinExistence type="predicted"/>
<dbReference type="EMBL" id="DS268485">
    <property type="protein sequence ID" value="EFP10475.1"/>
    <property type="molecule type" value="Genomic_DNA"/>
</dbReference>
<dbReference type="AlphaFoldDB" id="E3MW45"/>
<dbReference type="eggNOG" id="ENOG502SF3J">
    <property type="taxonomic scope" value="Eukaryota"/>
</dbReference>
<dbReference type="FunCoup" id="E3MW45">
    <property type="interactions" value="1643"/>
</dbReference>
<keyword evidence="3" id="KW-1185">Reference proteome</keyword>
<feature type="compositionally biased region" description="Pro residues" evidence="1">
    <location>
        <begin position="46"/>
        <end position="55"/>
    </location>
</feature>
<dbReference type="HOGENOM" id="CLU_634992_0_0_1"/>
<gene>
    <name evidence="2" type="ORF">CRE_22975</name>
</gene>
<name>E3MW45_CAERE</name>
<evidence type="ECO:0000313" key="3">
    <source>
        <dbReference type="Proteomes" id="UP000008281"/>
    </source>
</evidence>
<reference evidence="2" key="1">
    <citation type="submission" date="2007-07" db="EMBL/GenBank/DDBJ databases">
        <title>PCAP assembly of the Caenorhabditis remanei genome.</title>
        <authorList>
            <consortium name="The Caenorhabditis remanei Sequencing Consortium"/>
            <person name="Wilson R.K."/>
        </authorList>
    </citation>
    <scope>NUCLEOTIDE SEQUENCE [LARGE SCALE GENOMIC DNA]</scope>
    <source>
        <strain evidence="2">PB4641</strain>
    </source>
</reference>